<accession>A0A224YT75</accession>
<organism evidence="1">
    <name type="scientific">Rhipicephalus zambeziensis</name>
    <dbReference type="NCBI Taxonomy" id="60191"/>
    <lineage>
        <taxon>Eukaryota</taxon>
        <taxon>Metazoa</taxon>
        <taxon>Ecdysozoa</taxon>
        <taxon>Arthropoda</taxon>
        <taxon>Chelicerata</taxon>
        <taxon>Arachnida</taxon>
        <taxon>Acari</taxon>
        <taxon>Parasitiformes</taxon>
        <taxon>Ixodida</taxon>
        <taxon>Ixodoidea</taxon>
        <taxon>Ixodidae</taxon>
        <taxon>Rhipicephalinae</taxon>
        <taxon>Rhipicephalus</taxon>
        <taxon>Rhipicephalus</taxon>
    </lineage>
</organism>
<proteinExistence type="predicted"/>
<protein>
    <submittedName>
        <fullName evidence="1">Merlin</fullName>
    </submittedName>
</protein>
<dbReference type="AlphaFoldDB" id="A0A224YT75"/>
<reference evidence="1" key="1">
    <citation type="journal article" date="2017" name="Parasit. Vectors">
        <title>Sialotranscriptomics of Rhipicephalus zambeziensis reveals intricate expression profiles of secretory proteins and suggests tight temporal transcriptional regulation during blood-feeding.</title>
        <authorList>
            <person name="de Castro M.H."/>
            <person name="de Klerk D."/>
            <person name="Pienaar R."/>
            <person name="Rees D.J.G."/>
            <person name="Mans B.J."/>
        </authorList>
    </citation>
    <scope>NUCLEOTIDE SEQUENCE</scope>
    <source>
        <tissue evidence="1">Salivary glands</tissue>
    </source>
</reference>
<evidence type="ECO:0000313" key="1">
    <source>
        <dbReference type="EMBL" id="MAA20807.1"/>
    </source>
</evidence>
<sequence length="102" mass="10999">MCAYSCVVKVGRGLSFSVLFAVKTYENSVVVPDVPTIATSNLPAGLDHSSFNLDSSMLHSPVSISCDFTTDADMAQLWIKRCSNLGPLRGSPVFYHSVMPVL</sequence>
<dbReference type="EMBL" id="GFPF01009661">
    <property type="protein sequence ID" value="MAA20807.1"/>
    <property type="molecule type" value="Transcribed_RNA"/>
</dbReference>
<name>A0A224YT75_9ACAR</name>